<gene>
    <name evidence="5" type="ORF">Cfor_06102</name>
</gene>
<dbReference type="InterPro" id="IPR010562">
    <property type="entry name" value="Haemolymph_juvenile_hormone-bd"/>
</dbReference>
<protein>
    <recommendedName>
        <fullName evidence="7">Protein takeout</fullName>
    </recommendedName>
</protein>
<dbReference type="FunFam" id="3.15.10.30:FF:000001">
    <property type="entry name" value="Takeout-like protein 1"/>
    <property type="match status" value="1"/>
</dbReference>
<keyword evidence="6" id="KW-1185">Reference proteome</keyword>
<evidence type="ECO:0000256" key="1">
    <source>
        <dbReference type="ARBA" id="ARBA00022729"/>
    </source>
</evidence>
<feature type="region of interest" description="Disordered" evidence="4">
    <location>
        <begin position="49"/>
        <end position="68"/>
    </location>
</feature>
<comment type="caution">
    <text evidence="5">The sequence shown here is derived from an EMBL/GenBank/DDBJ whole genome shotgun (WGS) entry which is preliminary data.</text>
</comment>
<dbReference type="Gene3D" id="3.15.10.30">
    <property type="entry name" value="Haemolymph juvenile hormone binding protein"/>
    <property type="match status" value="1"/>
</dbReference>
<dbReference type="InterPro" id="IPR038606">
    <property type="entry name" value="To_sf"/>
</dbReference>
<accession>A0A6L2PUU3</accession>
<evidence type="ECO:0000313" key="6">
    <source>
        <dbReference type="Proteomes" id="UP000502823"/>
    </source>
</evidence>
<evidence type="ECO:0000256" key="2">
    <source>
        <dbReference type="ARBA" id="ARBA00023108"/>
    </source>
</evidence>
<keyword evidence="1" id="KW-0732">Signal</keyword>
<feature type="region of interest" description="Disordered" evidence="4">
    <location>
        <begin position="1"/>
        <end position="27"/>
    </location>
</feature>
<evidence type="ECO:0000256" key="3">
    <source>
        <dbReference type="ARBA" id="ARBA00060902"/>
    </source>
</evidence>
<dbReference type="Proteomes" id="UP000502823">
    <property type="component" value="Unassembled WGS sequence"/>
</dbReference>
<dbReference type="SMART" id="SM00700">
    <property type="entry name" value="JHBP"/>
    <property type="match status" value="1"/>
</dbReference>
<dbReference type="GO" id="GO:0005615">
    <property type="term" value="C:extracellular space"/>
    <property type="evidence" value="ECO:0007669"/>
    <property type="project" value="TreeGrafter"/>
</dbReference>
<organism evidence="5 6">
    <name type="scientific">Coptotermes formosanus</name>
    <name type="common">Formosan subterranean termite</name>
    <dbReference type="NCBI Taxonomy" id="36987"/>
    <lineage>
        <taxon>Eukaryota</taxon>
        <taxon>Metazoa</taxon>
        <taxon>Ecdysozoa</taxon>
        <taxon>Arthropoda</taxon>
        <taxon>Hexapoda</taxon>
        <taxon>Insecta</taxon>
        <taxon>Pterygota</taxon>
        <taxon>Neoptera</taxon>
        <taxon>Polyneoptera</taxon>
        <taxon>Dictyoptera</taxon>
        <taxon>Blattodea</taxon>
        <taxon>Blattoidea</taxon>
        <taxon>Termitoidae</taxon>
        <taxon>Rhinotermitidae</taxon>
        <taxon>Coptotermes</taxon>
    </lineage>
</organism>
<evidence type="ECO:0000313" key="5">
    <source>
        <dbReference type="EMBL" id="GFG36383.1"/>
    </source>
</evidence>
<dbReference type="EMBL" id="BLKM01000631">
    <property type="protein sequence ID" value="GFG36383.1"/>
    <property type="molecule type" value="Genomic_DNA"/>
</dbReference>
<evidence type="ECO:0008006" key="7">
    <source>
        <dbReference type="Google" id="ProtNLM"/>
    </source>
</evidence>
<dbReference type="OrthoDB" id="8194225at2759"/>
<dbReference type="PANTHER" id="PTHR11008">
    <property type="entry name" value="PROTEIN TAKEOUT-LIKE PROTEIN"/>
    <property type="match status" value="1"/>
</dbReference>
<dbReference type="Pfam" id="PF06585">
    <property type="entry name" value="JHBP"/>
    <property type="match status" value="1"/>
</dbReference>
<dbReference type="GO" id="GO:0007623">
    <property type="term" value="P:circadian rhythm"/>
    <property type="evidence" value="ECO:0007669"/>
    <property type="project" value="UniProtKB-ARBA"/>
</dbReference>
<keyword evidence="2" id="KW-0090">Biological rhythms</keyword>
<feature type="compositionally biased region" description="Polar residues" evidence="4">
    <location>
        <begin position="52"/>
        <end position="64"/>
    </location>
</feature>
<reference evidence="6" key="1">
    <citation type="submission" date="2020-01" db="EMBL/GenBank/DDBJ databases">
        <title>Draft genome sequence of the Termite Coptotermes fromosanus.</title>
        <authorList>
            <person name="Itakura S."/>
            <person name="Yosikawa Y."/>
            <person name="Umezawa K."/>
        </authorList>
    </citation>
    <scope>NUCLEOTIDE SEQUENCE [LARGE SCALE GENOMIC DNA]</scope>
</reference>
<dbReference type="InParanoid" id="A0A6L2PUU3"/>
<sequence>MLQEMRARRRISAPGIAKRSPDQQTSSIVQSTVQRLSCWGRAALKTKALRPFQTSENTKPGTQRRTPDARNPLLAAYIQKCSIQDPNINTCALNSAKAALPHLVKGNRKIKMPVMDPMFLPELRIADSSVESSIHNSTVTGLKDLMLEKLSFDFEKKEVEFESVQPYLNFTGTYKLSGKLASLPVFGNGPYNTSLFNLTIRYKASYELQKLDDAEVYMIFKDYDCDIIPQDVMCRLGNLFNGNKLLGEAMNTFLKENWRLIYKDVGKTMSMAVGGVLFSIFKESAKTVPYKDIFSDVE</sequence>
<evidence type="ECO:0000256" key="4">
    <source>
        <dbReference type="SAM" id="MobiDB-lite"/>
    </source>
</evidence>
<dbReference type="PANTHER" id="PTHR11008:SF32">
    <property type="entry name" value="CIRCADIAN CLOCK-CONTROLLED PROTEIN DAYWAKE-RELATED"/>
    <property type="match status" value="1"/>
</dbReference>
<comment type="similarity">
    <text evidence="3">Belongs to the TO family.</text>
</comment>
<proteinExistence type="inferred from homology"/>
<name>A0A6L2PUU3_COPFO</name>
<dbReference type="AlphaFoldDB" id="A0A6L2PUU3"/>